<dbReference type="InterPro" id="IPR005999">
    <property type="entry name" value="Glycerol_kin"/>
</dbReference>
<feature type="domain" description="Carbohydrate kinase FGGY N-terminal" evidence="12">
    <location>
        <begin position="5"/>
        <end position="259"/>
    </location>
</feature>
<evidence type="ECO:0000259" key="12">
    <source>
        <dbReference type="Pfam" id="PF00370"/>
    </source>
</evidence>
<evidence type="ECO:0000256" key="7">
    <source>
        <dbReference type="ARBA" id="ARBA00022798"/>
    </source>
</evidence>
<dbReference type="InterPro" id="IPR018484">
    <property type="entry name" value="FGGY_N"/>
</dbReference>
<organism evidence="14 15">
    <name type="scientific">Anaeramoeba ignava</name>
    <name type="common">Anaerobic marine amoeba</name>
    <dbReference type="NCBI Taxonomy" id="1746090"/>
    <lineage>
        <taxon>Eukaryota</taxon>
        <taxon>Metamonada</taxon>
        <taxon>Anaeramoebidae</taxon>
        <taxon>Anaeramoeba</taxon>
    </lineage>
</organism>
<reference evidence="14" key="1">
    <citation type="submission" date="2022-10" db="EMBL/GenBank/DDBJ databases">
        <title>Novel sulphate-reducing endosymbionts in the free-living metamonad Anaeramoeba.</title>
        <authorList>
            <person name="Jerlstrom-Hultqvist J."/>
            <person name="Cepicka I."/>
            <person name="Gallot-Lavallee L."/>
            <person name="Salas-Leiva D."/>
            <person name="Curtis B.A."/>
            <person name="Zahonova K."/>
            <person name="Pipaliya S."/>
            <person name="Dacks J."/>
            <person name="Roger A.J."/>
        </authorList>
    </citation>
    <scope>NUCLEOTIDE SEQUENCE</scope>
    <source>
        <strain evidence="14">BMAN</strain>
    </source>
</reference>
<dbReference type="InterPro" id="IPR000577">
    <property type="entry name" value="Carb_kinase_FGGY"/>
</dbReference>
<dbReference type="InterPro" id="IPR018485">
    <property type="entry name" value="FGGY_C"/>
</dbReference>
<dbReference type="FunFam" id="3.30.420.40:FF:000177">
    <property type="entry name" value="Glycerol kinase"/>
    <property type="match status" value="1"/>
</dbReference>
<dbReference type="InterPro" id="IPR042018">
    <property type="entry name" value="GK1-3_metazoan-type"/>
</dbReference>
<protein>
    <recommendedName>
        <fullName evidence="11">Probable glycerol kinase</fullName>
        <ecNumber evidence="3">2.7.1.30</ecNumber>
    </recommendedName>
    <alternativeName>
        <fullName evidence="9">ATP:glycerol 3-phosphotransferase</fullName>
    </alternativeName>
</protein>
<dbReference type="NCBIfam" id="TIGR01311">
    <property type="entry name" value="glycerol_kin"/>
    <property type="match status" value="1"/>
</dbReference>
<evidence type="ECO:0000259" key="13">
    <source>
        <dbReference type="Pfam" id="PF02782"/>
    </source>
</evidence>
<dbReference type="SUPFAM" id="SSF53067">
    <property type="entry name" value="Actin-like ATPase domain"/>
    <property type="match status" value="2"/>
</dbReference>
<dbReference type="GO" id="GO:0046167">
    <property type="term" value="P:glycerol-3-phosphate biosynthetic process"/>
    <property type="evidence" value="ECO:0007669"/>
    <property type="project" value="TreeGrafter"/>
</dbReference>
<accession>A0A9Q0LLR5</accession>
<evidence type="ECO:0000256" key="5">
    <source>
        <dbReference type="ARBA" id="ARBA00022741"/>
    </source>
</evidence>
<evidence type="ECO:0000313" key="14">
    <source>
        <dbReference type="EMBL" id="KAJ5074100.1"/>
    </source>
</evidence>
<keyword evidence="8" id="KW-0067">ATP-binding</keyword>
<keyword evidence="15" id="KW-1185">Reference proteome</keyword>
<comment type="catalytic activity">
    <reaction evidence="10">
        <text>glycerol + ATP = sn-glycerol 3-phosphate + ADP + H(+)</text>
        <dbReference type="Rhea" id="RHEA:21644"/>
        <dbReference type="ChEBI" id="CHEBI:15378"/>
        <dbReference type="ChEBI" id="CHEBI:17754"/>
        <dbReference type="ChEBI" id="CHEBI:30616"/>
        <dbReference type="ChEBI" id="CHEBI:57597"/>
        <dbReference type="ChEBI" id="CHEBI:456216"/>
        <dbReference type="EC" id="2.7.1.30"/>
    </reaction>
</comment>
<dbReference type="Proteomes" id="UP001149090">
    <property type="component" value="Unassembled WGS sequence"/>
</dbReference>
<dbReference type="PANTHER" id="PTHR10196">
    <property type="entry name" value="SUGAR KINASE"/>
    <property type="match status" value="1"/>
</dbReference>
<evidence type="ECO:0000256" key="4">
    <source>
        <dbReference type="ARBA" id="ARBA00022679"/>
    </source>
</evidence>
<comment type="caution">
    <text evidence="14">The sequence shown here is derived from an EMBL/GenBank/DDBJ whole genome shotgun (WGS) entry which is preliminary data.</text>
</comment>
<evidence type="ECO:0000256" key="8">
    <source>
        <dbReference type="ARBA" id="ARBA00022840"/>
    </source>
</evidence>
<dbReference type="InterPro" id="IPR018483">
    <property type="entry name" value="Carb_kinase_FGGY_CS"/>
</dbReference>
<evidence type="ECO:0000256" key="1">
    <source>
        <dbReference type="ARBA" id="ARBA00005190"/>
    </source>
</evidence>
<dbReference type="OrthoDB" id="5422795at2759"/>
<evidence type="ECO:0000313" key="15">
    <source>
        <dbReference type="Proteomes" id="UP001149090"/>
    </source>
</evidence>
<dbReference type="OMA" id="FMLMNIG"/>
<sequence>MSQLVGAIDQGTTSTRFLVFNEKLNLIASHQMEFEQINPKEGWTEHDPLKILETVQICISESLKKCKSQGYTIENLKSIGITNQRETTCVWDKITGKPLHNAIVWLDMRNQQICNDLIQKFGNQDHFKEICGLPISTYFSATKLNWLIQNVPEVKTAIDEERCLFGTIDSWLIWNLTGGNQGGNHVTDVTNASRTMLMDLKSAKWSEKMCESLNIPMKILPKICSSCEIYGNVKNPIFNDILNVPIAGCLGDQQAALVGQLCFSSGQVKNTYGTGCFMLKNTGTNIINSTHGLLTTVAYQFGPDNPVFYALEGSVAVAGHAIQWLRDKIQMIDSAPQIDEFAAKVKDSGDVYFVPAFSGLFCPYWRSDARGIIVGLTSFTNKYHLARACLESTCFQAMEVLKAMEEDSEIKIKELRVDGGMTKSDLCMQIQADLLGINVIRPSQIETTALGAALSAGLGVKVWDSLDQIKQILNEHSEFTIFSSKIDEKERKQRFIKWKKAVEKSFNWID</sequence>
<dbReference type="PANTHER" id="PTHR10196:SF69">
    <property type="entry name" value="GLYCEROL KINASE"/>
    <property type="match status" value="1"/>
</dbReference>
<comment type="pathway">
    <text evidence="1">Polyol metabolism; glycerol degradation via glycerol kinase pathway; sn-glycerol 3-phosphate from glycerol: step 1/1.</text>
</comment>
<dbReference type="EMBL" id="JAPDFW010000070">
    <property type="protein sequence ID" value="KAJ5074100.1"/>
    <property type="molecule type" value="Genomic_DNA"/>
</dbReference>
<dbReference type="Pfam" id="PF00370">
    <property type="entry name" value="FGGY_N"/>
    <property type="match status" value="1"/>
</dbReference>
<keyword evidence="6" id="KW-0418">Kinase</keyword>
<evidence type="ECO:0000256" key="6">
    <source>
        <dbReference type="ARBA" id="ARBA00022777"/>
    </source>
</evidence>
<keyword evidence="7" id="KW-0319">Glycerol metabolism</keyword>
<dbReference type="FunFam" id="3.30.420.40:FF:000108">
    <property type="entry name" value="Glycerol kinase, glycosomal"/>
    <property type="match status" value="1"/>
</dbReference>
<dbReference type="GO" id="GO:0005524">
    <property type="term" value="F:ATP binding"/>
    <property type="evidence" value="ECO:0007669"/>
    <property type="project" value="UniProtKB-KW"/>
</dbReference>
<dbReference type="GO" id="GO:0004370">
    <property type="term" value="F:glycerol kinase activity"/>
    <property type="evidence" value="ECO:0007669"/>
    <property type="project" value="UniProtKB-EC"/>
</dbReference>
<evidence type="ECO:0000256" key="11">
    <source>
        <dbReference type="ARBA" id="ARBA00071571"/>
    </source>
</evidence>
<dbReference type="GO" id="GO:0006071">
    <property type="term" value="P:glycerol metabolic process"/>
    <property type="evidence" value="ECO:0007669"/>
    <property type="project" value="UniProtKB-KW"/>
</dbReference>
<dbReference type="GO" id="GO:0006641">
    <property type="term" value="P:triglyceride metabolic process"/>
    <property type="evidence" value="ECO:0007669"/>
    <property type="project" value="TreeGrafter"/>
</dbReference>
<comment type="similarity">
    <text evidence="2">Belongs to the FGGY kinase family.</text>
</comment>
<dbReference type="Gene3D" id="3.30.420.40">
    <property type="match status" value="2"/>
</dbReference>
<proteinExistence type="inferred from homology"/>
<evidence type="ECO:0000256" key="3">
    <source>
        <dbReference type="ARBA" id="ARBA00012099"/>
    </source>
</evidence>
<feature type="domain" description="Carbohydrate kinase FGGY C-terminal" evidence="13">
    <location>
        <begin position="269"/>
        <end position="457"/>
    </location>
</feature>
<gene>
    <name evidence="14" type="ORF">M0811_00728</name>
</gene>
<name>A0A9Q0LLR5_ANAIG</name>
<keyword evidence="5" id="KW-0547">Nucleotide-binding</keyword>
<dbReference type="Pfam" id="PF02782">
    <property type="entry name" value="FGGY_C"/>
    <property type="match status" value="1"/>
</dbReference>
<dbReference type="CDD" id="cd07792">
    <property type="entry name" value="ASKHA_NBD_FGGY_GK1-3-like"/>
    <property type="match status" value="1"/>
</dbReference>
<evidence type="ECO:0000256" key="9">
    <source>
        <dbReference type="ARBA" id="ARBA00043149"/>
    </source>
</evidence>
<dbReference type="GO" id="GO:0005739">
    <property type="term" value="C:mitochondrion"/>
    <property type="evidence" value="ECO:0007669"/>
    <property type="project" value="TreeGrafter"/>
</dbReference>
<dbReference type="NCBIfam" id="NF000756">
    <property type="entry name" value="PRK00047.1"/>
    <property type="match status" value="1"/>
</dbReference>
<keyword evidence="4" id="KW-0808">Transferase</keyword>
<dbReference type="PIRSF" id="PIRSF000538">
    <property type="entry name" value="GlpK"/>
    <property type="match status" value="1"/>
</dbReference>
<dbReference type="InterPro" id="IPR043129">
    <property type="entry name" value="ATPase_NBD"/>
</dbReference>
<evidence type="ECO:0000256" key="2">
    <source>
        <dbReference type="ARBA" id="ARBA00009156"/>
    </source>
</evidence>
<dbReference type="EC" id="2.7.1.30" evidence="3"/>
<dbReference type="AlphaFoldDB" id="A0A9Q0LLR5"/>
<evidence type="ECO:0000256" key="10">
    <source>
        <dbReference type="ARBA" id="ARBA00052101"/>
    </source>
</evidence>
<dbReference type="PROSITE" id="PS00933">
    <property type="entry name" value="FGGY_KINASES_1"/>
    <property type="match status" value="1"/>
</dbReference>